<keyword evidence="7" id="KW-0032">Aminotransferase</keyword>
<evidence type="ECO:0000256" key="2">
    <source>
        <dbReference type="ARBA" id="ARBA00012224"/>
    </source>
</evidence>
<dbReference type="CDD" id="cd00609">
    <property type="entry name" value="AAT_like"/>
    <property type="match status" value="1"/>
</dbReference>
<comment type="cofactor">
    <cofactor evidence="1">
        <name>pyridoxal 5'-phosphate</name>
        <dbReference type="ChEBI" id="CHEBI:597326"/>
    </cofactor>
</comment>
<dbReference type="GO" id="GO:0008483">
    <property type="term" value="F:transaminase activity"/>
    <property type="evidence" value="ECO:0007669"/>
    <property type="project" value="UniProtKB-KW"/>
</dbReference>
<dbReference type="PANTHER" id="PTHR43525">
    <property type="entry name" value="PROTEIN MALY"/>
    <property type="match status" value="1"/>
</dbReference>
<evidence type="ECO:0000256" key="1">
    <source>
        <dbReference type="ARBA" id="ARBA00001933"/>
    </source>
</evidence>
<dbReference type="Pfam" id="PF00155">
    <property type="entry name" value="Aminotran_1_2"/>
    <property type="match status" value="1"/>
</dbReference>
<dbReference type="InterPro" id="IPR015422">
    <property type="entry name" value="PyrdxlP-dep_Trfase_small"/>
</dbReference>
<dbReference type="InterPro" id="IPR051798">
    <property type="entry name" value="Class-II_PLP-Dep_Aminotrans"/>
</dbReference>
<dbReference type="Proteomes" id="UP001501509">
    <property type="component" value="Unassembled WGS sequence"/>
</dbReference>
<gene>
    <name evidence="7" type="ORF">GCM10010411_67090</name>
</gene>
<dbReference type="PANTHER" id="PTHR43525:SF1">
    <property type="entry name" value="PROTEIN MALY"/>
    <property type="match status" value="1"/>
</dbReference>
<dbReference type="InterPro" id="IPR015424">
    <property type="entry name" value="PyrdxlP-dep_Trfase"/>
</dbReference>
<protein>
    <recommendedName>
        <fullName evidence="2">cysteine-S-conjugate beta-lyase</fullName>
        <ecNumber evidence="2">4.4.1.13</ecNumber>
    </recommendedName>
</protein>
<dbReference type="Gene3D" id="3.40.640.10">
    <property type="entry name" value="Type I PLP-dependent aspartate aminotransferase-like (Major domain)"/>
    <property type="match status" value="1"/>
</dbReference>
<sequence>MKWAKARPGVLPAWIADMDFPAAAPIRETLERQATGVLGYPTWIEEPETHPLRAAFAERMRSLYGLTFDPAHVRVYTELIQSLQIVLHVATRPGDAVAMHTPSYPPFLRTLTDMKRRLVPIPMADDGTGWTFDAERLADDVARTGCRALVLVNPHNPTGRVLTHEELAAIAEIAERHDLLVVSDEIHAELTYAPHRHVPFATLSPDRTVTLSSASKSFNLAGLRCSVAHIGDARVRRALDAQPPALFGEVSFLSVLATLAAWERGDAWLSETRHILTRNRRLVADGLPSGIRHHVPEATYLAWLDCRKLGLGPDPSRFFLDHADVLLSQGPTFGPGGEGFTRLNFATSAPVLEEILTRVRTAVEHRTGT</sequence>
<keyword evidence="7" id="KW-0808">Transferase</keyword>
<evidence type="ECO:0000256" key="4">
    <source>
        <dbReference type="ARBA" id="ARBA00023239"/>
    </source>
</evidence>
<dbReference type="EMBL" id="BAAATD010000010">
    <property type="protein sequence ID" value="GAA2621680.1"/>
    <property type="molecule type" value="Genomic_DNA"/>
</dbReference>
<comment type="similarity">
    <text evidence="5">Belongs to the class-II pyridoxal-phosphate-dependent aminotransferase family. MalY/PatB cystathionine beta-lyase subfamily.</text>
</comment>
<dbReference type="Gene3D" id="3.90.1150.10">
    <property type="entry name" value="Aspartate Aminotransferase, domain 1"/>
    <property type="match status" value="1"/>
</dbReference>
<name>A0ABN3QB51_9ACTN</name>
<evidence type="ECO:0000256" key="5">
    <source>
        <dbReference type="ARBA" id="ARBA00037974"/>
    </source>
</evidence>
<dbReference type="EC" id="4.4.1.13" evidence="2"/>
<evidence type="ECO:0000256" key="3">
    <source>
        <dbReference type="ARBA" id="ARBA00022898"/>
    </source>
</evidence>
<dbReference type="InterPro" id="IPR004839">
    <property type="entry name" value="Aminotransferase_I/II_large"/>
</dbReference>
<dbReference type="SUPFAM" id="SSF53383">
    <property type="entry name" value="PLP-dependent transferases"/>
    <property type="match status" value="1"/>
</dbReference>
<feature type="domain" description="Aminotransferase class I/classII large" evidence="6">
    <location>
        <begin position="52"/>
        <end position="358"/>
    </location>
</feature>
<keyword evidence="8" id="KW-1185">Reference proteome</keyword>
<reference evidence="7 8" key="1">
    <citation type="journal article" date="2019" name="Int. J. Syst. Evol. Microbiol.">
        <title>The Global Catalogue of Microorganisms (GCM) 10K type strain sequencing project: providing services to taxonomists for standard genome sequencing and annotation.</title>
        <authorList>
            <consortium name="The Broad Institute Genomics Platform"/>
            <consortium name="The Broad Institute Genome Sequencing Center for Infectious Disease"/>
            <person name="Wu L."/>
            <person name="Ma J."/>
        </authorList>
    </citation>
    <scope>NUCLEOTIDE SEQUENCE [LARGE SCALE GENOMIC DNA]</scope>
    <source>
        <strain evidence="7 8">JCM 6833</strain>
    </source>
</reference>
<comment type="caution">
    <text evidence="7">The sequence shown here is derived from an EMBL/GenBank/DDBJ whole genome shotgun (WGS) entry which is preliminary data.</text>
</comment>
<keyword evidence="3" id="KW-0663">Pyridoxal phosphate</keyword>
<evidence type="ECO:0000259" key="6">
    <source>
        <dbReference type="Pfam" id="PF00155"/>
    </source>
</evidence>
<accession>A0ABN3QB51</accession>
<organism evidence="7 8">
    <name type="scientific">Actinomadura fulvescens</name>
    <dbReference type="NCBI Taxonomy" id="46160"/>
    <lineage>
        <taxon>Bacteria</taxon>
        <taxon>Bacillati</taxon>
        <taxon>Actinomycetota</taxon>
        <taxon>Actinomycetes</taxon>
        <taxon>Streptosporangiales</taxon>
        <taxon>Thermomonosporaceae</taxon>
        <taxon>Actinomadura</taxon>
    </lineage>
</organism>
<evidence type="ECO:0000313" key="8">
    <source>
        <dbReference type="Proteomes" id="UP001501509"/>
    </source>
</evidence>
<evidence type="ECO:0000313" key="7">
    <source>
        <dbReference type="EMBL" id="GAA2621680.1"/>
    </source>
</evidence>
<dbReference type="InterPro" id="IPR015421">
    <property type="entry name" value="PyrdxlP-dep_Trfase_major"/>
</dbReference>
<keyword evidence="4" id="KW-0456">Lyase</keyword>
<proteinExistence type="inferred from homology"/>